<evidence type="ECO:0000259" key="2">
    <source>
        <dbReference type="Pfam" id="PF03732"/>
    </source>
</evidence>
<reference evidence="3" key="1">
    <citation type="journal article" date="2023" name="bioRxiv">
        <title>Improved chromosome-level genome assembly for marigold (Tagetes erecta).</title>
        <authorList>
            <person name="Jiang F."/>
            <person name="Yuan L."/>
            <person name="Wang S."/>
            <person name="Wang H."/>
            <person name="Xu D."/>
            <person name="Wang A."/>
            <person name="Fan W."/>
        </authorList>
    </citation>
    <scope>NUCLEOTIDE SEQUENCE</scope>
    <source>
        <strain evidence="3">WSJ</strain>
        <tissue evidence="3">Leaf</tissue>
    </source>
</reference>
<feature type="compositionally biased region" description="Basic and acidic residues" evidence="1">
    <location>
        <begin position="82"/>
        <end position="103"/>
    </location>
</feature>
<dbReference type="Gene3D" id="2.40.70.10">
    <property type="entry name" value="Acid Proteases"/>
    <property type="match status" value="1"/>
</dbReference>
<organism evidence="3 4">
    <name type="scientific">Tagetes erecta</name>
    <name type="common">African marigold</name>
    <dbReference type="NCBI Taxonomy" id="13708"/>
    <lineage>
        <taxon>Eukaryota</taxon>
        <taxon>Viridiplantae</taxon>
        <taxon>Streptophyta</taxon>
        <taxon>Embryophyta</taxon>
        <taxon>Tracheophyta</taxon>
        <taxon>Spermatophyta</taxon>
        <taxon>Magnoliopsida</taxon>
        <taxon>eudicotyledons</taxon>
        <taxon>Gunneridae</taxon>
        <taxon>Pentapetalae</taxon>
        <taxon>asterids</taxon>
        <taxon>campanulids</taxon>
        <taxon>Asterales</taxon>
        <taxon>Asteraceae</taxon>
        <taxon>Asteroideae</taxon>
        <taxon>Heliantheae alliance</taxon>
        <taxon>Tageteae</taxon>
        <taxon>Tagetes</taxon>
    </lineage>
</organism>
<dbReference type="Pfam" id="PF03732">
    <property type="entry name" value="Retrotrans_gag"/>
    <property type="match status" value="1"/>
</dbReference>
<feature type="compositionally biased region" description="Basic and acidic residues" evidence="1">
    <location>
        <begin position="508"/>
        <end position="523"/>
    </location>
</feature>
<proteinExistence type="predicted"/>
<feature type="compositionally biased region" description="Low complexity" evidence="1">
    <location>
        <begin position="108"/>
        <end position="125"/>
    </location>
</feature>
<dbReference type="PANTHER" id="PTHR33240">
    <property type="entry name" value="OS08G0508500 PROTEIN"/>
    <property type="match status" value="1"/>
</dbReference>
<feature type="region of interest" description="Disordered" evidence="1">
    <location>
        <begin position="165"/>
        <end position="208"/>
    </location>
</feature>
<feature type="compositionally biased region" description="Basic and acidic residues" evidence="1">
    <location>
        <begin position="628"/>
        <end position="648"/>
    </location>
</feature>
<comment type="caution">
    <text evidence="3">The sequence shown here is derived from an EMBL/GenBank/DDBJ whole genome shotgun (WGS) entry which is preliminary data.</text>
</comment>
<dbReference type="SUPFAM" id="SSF50630">
    <property type="entry name" value="Acid proteases"/>
    <property type="match status" value="1"/>
</dbReference>
<feature type="region of interest" description="Disordered" evidence="1">
    <location>
        <begin position="1"/>
        <end position="53"/>
    </location>
</feature>
<dbReference type="Gene3D" id="3.10.10.10">
    <property type="entry name" value="HIV Type 1 Reverse Transcriptase, subunit A, domain 1"/>
    <property type="match status" value="1"/>
</dbReference>
<evidence type="ECO:0000256" key="1">
    <source>
        <dbReference type="SAM" id="MobiDB-lite"/>
    </source>
</evidence>
<dbReference type="SUPFAM" id="SSF56672">
    <property type="entry name" value="DNA/RNA polymerases"/>
    <property type="match status" value="1"/>
</dbReference>
<name>A0AAD8NXV7_TARER</name>
<keyword evidence="4" id="KW-1185">Reference proteome</keyword>
<dbReference type="PANTHER" id="PTHR33240:SF8">
    <property type="entry name" value="OS03G0439900 PROTEIN"/>
    <property type="match status" value="1"/>
</dbReference>
<dbReference type="InterPro" id="IPR043502">
    <property type="entry name" value="DNA/RNA_pol_sf"/>
</dbReference>
<feature type="compositionally biased region" description="Basic and acidic residues" evidence="1">
    <location>
        <begin position="684"/>
        <end position="694"/>
    </location>
</feature>
<dbReference type="EMBL" id="JAUHHV010000002">
    <property type="protein sequence ID" value="KAK1432045.1"/>
    <property type="molecule type" value="Genomic_DNA"/>
</dbReference>
<feature type="compositionally biased region" description="Low complexity" evidence="1">
    <location>
        <begin position="7"/>
        <end position="18"/>
    </location>
</feature>
<feature type="region of interest" description="Disordered" evidence="1">
    <location>
        <begin position="628"/>
        <end position="664"/>
    </location>
</feature>
<evidence type="ECO:0000313" key="4">
    <source>
        <dbReference type="Proteomes" id="UP001229421"/>
    </source>
</evidence>
<dbReference type="CDD" id="cd00303">
    <property type="entry name" value="retropepsin_like"/>
    <property type="match status" value="1"/>
</dbReference>
<dbReference type="InterPro" id="IPR005162">
    <property type="entry name" value="Retrotrans_gag_dom"/>
</dbReference>
<feature type="region of interest" description="Disordered" evidence="1">
    <location>
        <begin position="508"/>
        <end position="547"/>
    </location>
</feature>
<dbReference type="Proteomes" id="UP001229421">
    <property type="component" value="Unassembled WGS sequence"/>
</dbReference>
<feature type="region of interest" description="Disordered" evidence="1">
    <location>
        <begin position="82"/>
        <end position="125"/>
    </location>
</feature>
<sequence>MSTQPKSSSAFAPSTTSSQTNPPRPPPGNQKKDTNQPKSSGSKPKGIDGHISNNDIFALYTQLKKQQEEQKETNQRLYKELEELKESKKKDEKQKAKEVEHPRKAILGSEGTTSEPVSSTTTPPKTSFAGYSSGFAGYQQSGSFGWFPPASIYLQGAYQNTQGSPFGPFIPSSEQTSLGSFGQGASGSFGQGASGSFGQGTPGSFNSAYQGSFGQISAGTPFRPFMGSNNQNPPSSFVNAYQGFTRQHPHGTYVPPSQGFSAYETPRGSRIPRTNTAVPIDEDIIPMRTEEPQAGNDNAFATDPNSVNAGISAEVAKELQKIRDMISTVPGIVKPIAEKMRLYDGTTDPEEHVAHYRERMEINPIPAGIKEACLCKGFGATLTGSALKWLLSIPPHSVSSFAHLVNMFNNQFSCSRSFEKLTGDLYRVTQKSTESLRDYITRFGKESLEIPNLDMAAAVEAFKMGLQKNSLFYEDIVMNPCRNLDEVRSRALRFIRLEDDKKIHQKLEIPKYESSNRKSDSPHKRYRSKPYNKQDSPRINAVEEEDEEEYPKISDYCFSVDTSNLLCAMQDLGDKARWPRKNEKSSGWKGKSKWCAYHEDFGHNTDECIALRKKISYLLSKGHLKELLGRGKDKNQEKDKSKEKDKTPQRAPSPPPNAKTISFISGGSDICGTSYSSAKRHAKEAKSEYPERPRRNTSLSHTKVITFDEDDLEHIKDPHHDGLVVTLCIANCYVRRILVDGGSSVNIIQWEALKQMNILEKDIVPRSTVLVGFSGETKKTMGEITLPIYIEGVNTMQKFSVIDTLSCCNAILGRPWIHTMEAIPSTYHQCVKLPSPWGVQLKKDAQAVLEATEQDVKEMAMDPNDQEKKVYIGSDIPTNIEEGLLEFLKARSSTFAWKHDDMTGISKDVITHNINVDKSFRPIHQKRRKFAPERNLVIQEEVDKLLKAGMIREVMFPRWLANVVVVQKKNGKWRVCVDYNDLNKACPKDPFPLPHIDSMVDATAGHEILTFMDASS</sequence>
<feature type="domain" description="Retrotransposon gag" evidence="2">
    <location>
        <begin position="381"/>
        <end position="467"/>
    </location>
</feature>
<accession>A0AAD8NXV7</accession>
<feature type="compositionally biased region" description="Gly residues" evidence="1">
    <location>
        <begin position="181"/>
        <end position="201"/>
    </location>
</feature>
<evidence type="ECO:0000313" key="3">
    <source>
        <dbReference type="EMBL" id="KAK1432045.1"/>
    </source>
</evidence>
<dbReference type="InterPro" id="IPR021109">
    <property type="entry name" value="Peptidase_aspartic_dom_sf"/>
</dbReference>
<gene>
    <name evidence="3" type="ORF">QVD17_08934</name>
</gene>
<feature type="region of interest" description="Disordered" evidence="1">
    <location>
        <begin position="681"/>
        <end position="701"/>
    </location>
</feature>
<protein>
    <recommendedName>
        <fullName evidence="2">Retrotransposon gag domain-containing protein</fullName>
    </recommendedName>
</protein>
<dbReference type="AlphaFoldDB" id="A0AAD8NXV7"/>